<sequence>MKLRSRKIDADGASTSAPKIARMESFESIFPGMLISYGKFGKCVGTECDGVPLGTAEIQGRNLCGVCATEEYGSDFLETEDTSFEQSDAKFKCPAYGKEGSCNSKMVSIDVFYLGTCCEPASKVFVENKKAQEKQLKVVHHFYRIEFENVHCSKNFFESTKCQMKGIEDEIQRDQEALEEKMKKVEEDKKILEGKKKHLERMNQNHEASKRQLIKNENVKNDVLKRLKQLSYQYHSVATKLSLDEDVEAKENRKDFEYCKACGENYNETDRRKSFLPTCGHVACLKCFEEDACEQDDYPFCPMNWVKDCDNQYYLHEVRRLYE</sequence>
<evidence type="ECO:0000256" key="4">
    <source>
        <dbReference type="PROSITE-ProRule" id="PRU00175"/>
    </source>
</evidence>
<evidence type="ECO:0000256" key="1">
    <source>
        <dbReference type="ARBA" id="ARBA00022723"/>
    </source>
</evidence>
<evidence type="ECO:0000256" key="3">
    <source>
        <dbReference type="ARBA" id="ARBA00022833"/>
    </source>
</evidence>
<dbReference type="SUPFAM" id="SSF57850">
    <property type="entry name" value="RING/U-box"/>
    <property type="match status" value="1"/>
</dbReference>
<organism evidence="7 8">
    <name type="scientific">Oikopleura dioica</name>
    <name type="common">Tunicate</name>
    <dbReference type="NCBI Taxonomy" id="34765"/>
    <lineage>
        <taxon>Eukaryota</taxon>
        <taxon>Metazoa</taxon>
        <taxon>Chordata</taxon>
        <taxon>Tunicata</taxon>
        <taxon>Appendicularia</taxon>
        <taxon>Copelata</taxon>
        <taxon>Oikopleuridae</taxon>
        <taxon>Oikopleura</taxon>
    </lineage>
</organism>
<evidence type="ECO:0000259" key="6">
    <source>
        <dbReference type="PROSITE" id="PS50089"/>
    </source>
</evidence>
<gene>
    <name evidence="7" type="ORF">OKIOD_LOCUS7705</name>
</gene>
<keyword evidence="1" id="KW-0479">Metal-binding</keyword>
<keyword evidence="8" id="KW-1185">Reference proteome</keyword>
<keyword evidence="5" id="KW-0175">Coiled coil</keyword>
<protein>
    <submittedName>
        <fullName evidence="7">Oidioi.mRNA.OKI2018_I69.XSR.g16147.t1.cds</fullName>
    </submittedName>
</protein>
<feature type="domain" description="RING-type" evidence="6">
    <location>
        <begin position="259"/>
        <end position="303"/>
    </location>
</feature>
<keyword evidence="3" id="KW-0862">Zinc</keyword>
<evidence type="ECO:0000256" key="5">
    <source>
        <dbReference type="SAM" id="Coils"/>
    </source>
</evidence>
<evidence type="ECO:0000256" key="2">
    <source>
        <dbReference type="ARBA" id="ARBA00022771"/>
    </source>
</evidence>
<dbReference type="Proteomes" id="UP001158576">
    <property type="component" value="Chromosome XSR"/>
</dbReference>
<dbReference type="InterPro" id="IPR001841">
    <property type="entry name" value="Znf_RING"/>
</dbReference>
<evidence type="ECO:0000313" key="8">
    <source>
        <dbReference type="Proteomes" id="UP001158576"/>
    </source>
</evidence>
<name>A0ABN7SFP3_OIKDI</name>
<evidence type="ECO:0000313" key="7">
    <source>
        <dbReference type="EMBL" id="CAG5098986.1"/>
    </source>
</evidence>
<dbReference type="PROSITE" id="PS50089">
    <property type="entry name" value="ZF_RING_2"/>
    <property type="match status" value="1"/>
</dbReference>
<proteinExistence type="predicted"/>
<feature type="coiled-coil region" evidence="5">
    <location>
        <begin position="164"/>
        <end position="216"/>
    </location>
</feature>
<keyword evidence="2 4" id="KW-0863">Zinc-finger</keyword>
<dbReference type="InterPro" id="IPR013083">
    <property type="entry name" value="Znf_RING/FYVE/PHD"/>
</dbReference>
<reference evidence="7 8" key="1">
    <citation type="submission" date="2021-04" db="EMBL/GenBank/DDBJ databases">
        <authorList>
            <person name="Bliznina A."/>
        </authorList>
    </citation>
    <scope>NUCLEOTIDE SEQUENCE [LARGE SCALE GENOMIC DNA]</scope>
</reference>
<dbReference type="Gene3D" id="3.30.40.10">
    <property type="entry name" value="Zinc/RING finger domain, C3HC4 (zinc finger)"/>
    <property type="match status" value="1"/>
</dbReference>
<dbReference type="EMBL" id="OU015569">
    <property type="protein sequence ID" value="CAG5098986.1"/>
    <property type="molecule type" value="Genomic_DNA"/>
</dbReference>
<accession>A0ABN7SFP3</accession>